<dbReference type="PIRSF" id="PIRSF005673">
    <property type="entry name" value="Importin_alpha"/>
    <property type="match status" value="1"/>
</dbReference>
<dbReference type="Pfam" id="PF00514">
    <property type="entry name" value="Arm"/>
    <property type="match status" value="8"/>
</dbReference>
<gene>
    <name evidence="9" type="ORF">SNE40_020038</name>
</gene>
<evidence type="ECO:0000256" key="6">
    <source>
        <dbReference type="PROSITE-ProRule" id="PRU00259"/>
    </source>
</evidence>
<dbReference type="FunFam" id="1.25.10.10:FF:000009">
    <property type="entry name" value="Importin subunit alpha"/>
    <property type="match status" value="1"/>
</dbReference>
<evidence type="ECO:0000256" key="5">
    <source>
        <dbReference type="PIRNR" id="PIRNR005673"/>
    </source>
</evidence>
<dbReference type="AlphaFoldDB" id="A0AAN8G9Q8"/>
<dbReference type="PROSITE" id="PS51214">
    <property type="entry name" value="IBB"/>
    <property type="match status" value="1"/>
</dbReference>
<comment type="similarity">
    <text evidence="1 5">Belongs to the importin alpha family.</text>
</comment>
<reference evidence="9 10" key="1">
    <citation type="submission" date="2024-01" db="EMBL/GenBank/DDBJ databases">
        <title>The genome of the rayed Mediterranean limpet Patella caerulea (Linnaeus, 1758).</title>
        <authorList>
            <person name="Anh-Thu Weber A."/>
            <person name="Halstead-Nussloch G."/>
        </authorList>
    </citation>
    <scope>NUCLEOTIDE SEQUENCE [LARGE SCALE GENOMIC DNA]</scope>
    <source>
        <strain evidence="9">AATW-2023a</strain>
        <tissue evidence="9">Whole specimen</tissue>
    </source>
</reference>
<evidence type="ECO:0000313" key="9">
    <source>
        <dbReference type="EMBL" id="KAK6168868.1"/>
    </source>
</evidence>
<keyword evidence="10" id="KW-1185">Reference proteome</keyword>
<feature type="repeat" description="ARM" evidence="6">
    <location>
        <begin position="111"/>
        <end position="154"/>
    </location>
</feature>
<dbReference type="InterPro" id="IPR032413">
    <property type="entry name" value="Arm_3"/>
</dbReference>
<organism evidence="9 10">
    <name type="scientific">Patella caerulea</name>
    <name type="common">Rayed Mediterranean limpet</name>
    <dbReference type="NCBI Taxonomy" id="87958"/>
    <lineage>
        <taxon>Eukaryota</taxon>
        <taxon>Metazoa</taxon>
        <taxon>Spiralia</taxon>
        <taxon>Lophotrochozoa</taxon>
        <taxon>Mollusca</taxon>
        <taxon>Gastropoda</taxon>
        <taxon>Patellogastropoda</taxon>
        <taxon>Patelloidea</taxon>
        <taxon>Patellidae</taxon>
        <taxon>Patella</taxon>
    </lineage>
</organism>
<dbReference type="Pfam" id="PF16186">
    <property type="entry name" value="Arm_3"/>
    <property type="match status" value="1"/>
</dbReference>
<dbReference type="PROSITE" id="PS50176">
    <property type="entry name" value="ARM_REPEAT"/>
    <property type="match status" value="4"/>
</dbReference>
<dbReference type="InterPro" id="IPR011989">
    <property type="entry name" value="ARM-like"/>
</dbReference>
<feature type="domain" description="IBB" evidence="8">
    <location>
        <begin position="1"/>
        <end position="55"/>
    </location>
</feature>
<feature type="repeat" description="ARM" evidence="6">
    <location>
        <begin position="154"/>
        <end position="182"/>
    </location>
</feature>
<evidence type="ECO:0000259" key="8">
    <source>
        <dbReference type="PROSITE" id="PS51214"/>
    </source>
</evidence>
<feature type="repeat" description="ARM" evidence="6">
    <location>
        <begin position="281"/>
        <end position="323"/>
    </location>
</feature>
<dbReference type="Gene3D" id="1.25.10.10">
    <property type="entry name" value="Leucine-rich Repeat Variant"/>
    <property type="match status" value="1"/>
</dbReference>
<accession>A0AAN8G9Q8</accession>
<dbReference type="EMBL" id="JAZGQO010000015">
    <property type="protein sequence ID" value="KAK6168868.1"/>
    <property type="molecule type" value="Genomic_DNA"/>
</dbReference>
<dbReference type="Pfam" id="PF01749">
    <property type="entry name" value="IBB"/>
    <property type="match status" value="1"/>
</dbReference>
<evidence type="ECO:0000256" key="1">
    <source>
        <dbReference type="ARBA" id="ARBA00010394"/>
    </source>
</evidence>
<keyword evidence="4 5" id="KW-0653">Protein transport</keyword>
<dbReference type="GO" id="GO:0005634">
    <property type="term" value="C:nucleus"/>
    <property type="evidence" value="ECO:0007669"/>
    <property type="project" value="UniProtKB-ARBA"/>
</dbReference>
<dbReference type="Gene3D" id="1.20.5.690">
    <property type="entry name" value="Importin-alpha, importin-beta-binding domain"/>
    <property type="match status" value="1"/>
</dbReference>
<keyword evidence="3" id="KW-0677">Repeat</keyword>
<dbReference type="InterPro" id="IPR024931">
    <property type="entry name" value="Importin_alpha"/>
</dbReference>
<comment type="caution">
    <text evidence="9">The sequence shown here is derived from an EMBL/GenBank/DDBJ whole genome shotgun (WGS) entry which is preliminary data.</text>
</comment>
<dbReference type="GO" id="GO:0005737">
    <property type="term" value="C:cytoplasm"/>
    <property type="evidence" value="ECO:0007669"/>
    <property type="project" value="InterPro"/>
</dbReference>
<sequence length="519" mass="57365">MPSEESVRLRDYKNQGRSADEMRRRRNQTTIELRKARKDDQLLKRRNCAIDENEPQVLHEISKQNVTMPLPDIISAIQGSDLQQQMMATQAVRKVLSKERNPPINDIIQANLVPRLKEFLSHSDRPELQFEAAWALTNIASGTSDQTRYVVNEGAVVDFIKLLDSPHQNVCEQAVWALGNIAGDGPELRDHVTMAGIVDPLLRLARIDVPAAFLRNVTWTISNLCRNKNPPPKFEVVKQCLPTLARLLHHSDKEVLADTCWALSYLTDGSNDKIQEVIDANVIPRLVELLGSAEASVLTPALRSIGNIVTGDDHQTQAVLEANALPAFTRLLNHPKINIQKEAAWTLSNITAGNSEQIQAVINQNLIPPILLILKQGDFKSQKEAVWAITNLTSGGTVEQIAYLVQAGAVPLLCGLLGVRESKVILVILDALCNILRTAEKIGEHEKISEIIEECGGVDSVEALQNHENEQVYKAALEIIEKYFGGEEEDENIAPTASGDNTGYQFNAASTIPTQGFSF</sequence>
<name>A0AAN8G9Q8_PATCE</name>
<evidence type="ECO:0000256" key="4">
    <source>
        <dbReference type="ARBA" id="ARBA00022927"/>
    </source>
</evidence>
<protein>
    <recommendedName>
        <fullName evidence="5">Importin subunit alpha</fullName>
    </recommendedName>
</protein>
<dbReference type="InterPro" id="IPR016024">
    <property type="entry name" value="ARM-type_fold"/>
</dbReference>
<keyword evidence="2 5" id="KW-0813">Transport</keyword>
<dbReference type="SUPFAM" id="SSF48371">
    <property type="entry name" value="ARM repeat"/>
    <property type="match status" value="1"/>
</dbReference>
<dbReference type="InterPro" id="IPR002652">
    <property type="entry name" value="Importin-a_IBB"/>
</dbReference>
<dbReference type="Proteomes" id="UP001347796">
    <property type="component" value="Unassembled WGS sequence"/>
</dbReference>
<feature type="compositionally biased region" description="Basic and acidic residues" evidence="7">
    <location>
        <begin position="1"/>
        <end position="23"/>
    </location>
</feature>
<dbReference type="GO" id="GO:0061608">
    <property type="term" value="F:nuclear import signal receptor activity"/>
    <property type="evidence" value="ECO:0007669"/>
    <property type="project" value="InterPro"/>
</dbReference>
<proteinExistence type="inferred from homology"/>
<evidence type="ECO:0000313" key="10">
    <source>
        <dbReference type="Proteomes" id="UP001347796"/>
    </source>
</evidence>
<evidence type="ECO:0000256" key="2">
    <source>
        <dbReference type="ARBA" id="ARBA00022448"/>
    </source>
</evidence>
<dbReference type="InterPro" id="IPR036975">
    <property type="entry name" value="Importin-a_IBB_sf"/>
</dbReference>
<dbReference type="PANTHER" id="PTHR23316">
    <property type="entry name" value="IMPORTIN ALPHA"/>
    <property type="match status" value="1"/>
</dbReference>
<feature type="repeat" description="ARM" evidence="6">
    <location>
        <begin position="323"/>
        <end position="357"/>
    </location>
</feature>
<dbReference type="GO" id="GO:0006606">
    <property type="term" value="P:protein import into nucleus"/>
    <property type="evidence" value="ECO:0007669"/>
    <property type="project" value="InterPro"/>
</dbReference>
<evidence type="ECO:0000256" key="7">
    <source>
        <dbReference type="SAM" id="MobiDB-lite"/>
    </source>
</evidence>
<dbReference type="SMART" id="SM00185">
    <property type="entry name" value="ARM"/>
    <property type="match status" value="8"/>
</dbReference>
<dbReference type="InterPro" id="IPR000225">
    <property type="entry name" value="Armadillo"/>
</dbReference>
<evidence type="ECO:0000256" key="3">
    <source>
        <dbReference type="ARBA" id="ARBA00022737"/>
    </source>
</evidence>
<feature type="region of interest" description="Disordered" evidence="7">
    <location>
        <begin position="1"/>
        <end position="27"/>
    </location>
</feature>